<evidence type="ECO:0000259" key="1">
    <source>
        <dbReference type="Pfam" id="PF19580"/>
    </source>
</evidence>
<name>A0AA37HXZ4_SEGBR</name>
<dbReference type="InterPro" id="IPR005135">
    <property type="entry name" value="Endo/exonuclease/phosphatase"/>
</dbReference>
<evidence type="ECO:0000313" key="3">
    <source>
        <dbReference type="Proteomes" id="UP000887043"/>
    </source>
</evidence>
<feature type="domain" description="Endonuclease/exonuclease/phosphatase" evidence="1">
    <location>
        <begin position="15"/>
        <end position="308"/>
    </location>
</feature>
<dbReference type="SUPFAM" id="SSF56219">
    <property type="entry name" value="DNase I-like"/>
    <property type="match status" value="1"/>
</dbReference>
<keyword evidence="2" id="KW-0540">Nuclease</keyword>
<evidence type="ECO:0000313" key="2">
    <source>
        <dbReference type="EMBL" id="GJG27763.1"/>
    </source>
</evidence>
<dbReference type="PANTHER" id="PTHR42834">
    <property type="entry name" value="ENDONUCLEASE/EXONUCLEASE/PHOSPHATASE FAMILY PROTEIN (AFU_ORTHOLOGUE AFUA_3G09210)"/>
    <property type="match status" value="1"/>
</dbReference>
<dbReference type="GO" id="GO:0004519">
    <property type="term" value="F:endonuclease activity"/>
    <property type="evidence" value="ECO:0007669"/>
    <property type="project" value="UniProtKB-KW"/>
</dbReference>
<dbReference type="Gene3D" id="3.60.10.10">
    <property type="entry name" value="Endonuclease/exonuclease/phosphatase"/>
    <property type="match status" value="1"/>
</dbReference>
<dbReference type="Proteomes" id="UP000887043">
    <property type="component" value="Unassembled WGS sequence"/>
</dbReference>
<dbReference type="InterPro" id="IPR036691">
    <property type="entry name" value="Endo/exonu/phosph_ase_sf"/>
</dbReference>
<dbReference type="EMBL" id="BPTR01000001">
    <property type="protein sequence ID" value="GJG27763.1"/>
    <property type="molecule type" value="Genomic_DNA"/>
</dbReference>
<organism evidence="2 3">
    <name type="scientific">Segatella bryantii</name>
    <name type="common">Prevotella bryantii</name>
    <dbReference type="NCBI Taxonomy" id="77095"/>
    <lineage>
        <taxon>Bacteria</taxon>
        <taxon>Pseudomonadati</taxon>
        <taxon>Bacteroidota</taxon>
        <taxon>Bacteroidia</taxon>
        <taxon>Bacteroidales</taxon>
        <taxon>Prevotellaceae</taxon>
        <taxon>Segatella</taxon>
    </lineage>
</organism>
<dbReference type="RefSeq" id="WP_074802947.1">
    <property type="nucleotide sequence ID" value="NZ_BPTR01000001.1"/>
</dbReference>
<comment type="caution">
    <text evidence="2">The sequence shown here is derived from an EMBL/GenBank/DDBJ whole genome shotgun (WGS) entry which is preliminary data.</text>
</comment>
<reference evidence="2" key="1">
    <citation type="submission" date="2021-08" db="EMBL/GenBank/DDBJ databases">
        <title>Prevotella lacticifex sp. nov., isolated from rumen of cow.</title>
        <authorList>
            <person name="Shinkai T."/>
            <person name="Ikeyama N."/>
            <person name="Kumagai M."/>
            <person name="Ohmori H."/>
            <person name="Sakamoto M."/>
            <person name="Ohkuma M."/>
            <person name="Mitsumori M."/>
        </authorList>
    </citation>
    <scope>NUCLEOTIDE SEQUENCE</scope>
    <source>
        <strain evidence="2">DSM 11371</strain>
    </source>
</reference>
<proteinExistence type="predicted"/>
<sequence length="318" mass="36737">MFLTLVISFFTFIELNCENLFDTQHDSLKNDIEFTPKGSYHWTKTRYWHKLNHISQELIALGEDSIQGWQLPDMVALCEVENDSVLRDLTKRSLLRKARYEYFITQSPDTRGIDVALMYQPISFRPIRHYSIRIKPLPDMRPTRDILYVCGQNLTDDTLHIFVVHAPSRLGGEKKSRHHRLLVAHYLTNAIDSIKALSTQAKIIVAGDFNDYSHSLSLDSINSHGMIEISENAHGAHRAKGTYRYHGLWGSLDHIICSNNMAPLADTCYIGDLPFLLEEDTTYGSVHPKRCYLGPRYQNGYSDHLPLVARFRYEEKHR</sequence>
<dbReference type="PANTHER" id="PTHR42834:SF1">
    <property type="entry name" value="ENDONUCLEASE_EXONUCLEASE_PHOSPHATASE FAMILY PROTEIN (AFU_ORTHOLOGUE AFUA_3G09210)"/>
    <property type="match status" value="1"/>
</dbReference>
<dbReference type="Pfam" id="PF19580">
    <property type="entry name" value="Exo_endo_phos_3"/>
    <property type="match status" value="1"/>
</dbReference>
<keyword evidence="2" id="KW-0255">Endonuclease</keyword>
<dbReference type="AlphaFoldDB" id="A0AA37HXZ4"/>
<keyword evidence="2" id="KW-0378">Hydrolase</keyword>
<protein>
    <submittedName>
        <fullName evidence="2">Endonuclease</fullName>
    </submittedName>
</protein>
<accession>A0AA37HXZ4</accession>
<gene>
    <name evidence="2" type="ORF">PRRU23_14630</name>
</gene>